<dbReference type="EMBL" id="JACVVD010000009">
    <property type="protein sequence ID" value="MBD0382925.1"/>
    <property type="molecule type" value="Genomic_DNA"/>
</dbReference>
<dbReference type="Proteomes" id="UP000650466">
    <property type="component" value="Unassembled WGS sequence"/>
</dbReference>
<keyword evidence="1" id="KW-1133">Transmembrane helix</keyword>
<evidence type="ECO:0000256" key="1">
    <source>
        <dbReference type="SAM" id="Phobius"/>
    </source>
</evidence>
<evidence type="ECO:0000313" key="2">
    <source>
        <dbReference type="EMBL" id="MBD0382925.1"/>
    </source>
</evidence>
<comment type="caution">
    <text evidence="2">The sequence shown here is derived from an EMBL/GenBank/DDBJ whole genome shotgun (WGS) entry which is preliminary data.</text>
</comment>
<dbReference type="Pfam" id="PF26310">
    <property type="entry name" value="YczF"/>
    <property type="match status" value="1"/>
</dbReference>
<dbReference type="RefSeq" id="WP_188176716.1">
    <property type="nucleotide sequence ID" value="NZ_JACVVD010000009.1"/>
</dbReference>
<dbReference type="InterPro" id="IPR058725">
    <property type="entry name" value="YczF"/>
</dbReference>
<evidence type="ECO:0000313" key="3">
    <source>
        <dbReference type="Proteomes" id="UP000650466"/>
    </source>
</evidence>
<feature type="transmembrane region" description="Helical" evidence="1">
    <location>
        <begin position="49"/>
        <end position="67"/>
    </location>
</feature>
<keyword evidence="1" id="KW-0472">Membrane</keyword>
<keyword evidence="3" id="KW-1185">Reference proteome</keyword>
<feature type="transmembrane region" description="Helical" evidence="1">
    <location>
        <begin position="7"/>
        <end position="29"/>
    </location>
</feature>
<sequence length="78" mass="8937">MKILVAYFVLFLSTLVFLVFMDILSGMKLWEAIEILKESLSVTSKAENAIILVALFVPFYSPLTAWIKRRKRRSQSPG</sequence>
<gene>
    <name evidence="2" type="ORF">ICC18_22710</name>
</gene>
<keyword evidence="1" id="KW-0812">Transmembrane</keyword>
<protein>
    <submittedName>
        <fullName evidence="2">Uncharacterized protein</fullName>
    </submittedName>
</protein>
<reference evidence="2" key="1">
    <citation type="submission" date="2020-09" db="EMBL/GenBank/DDBJ databases">
        <title>Draft Genome Sequence of Paenibacillus sp. WST5.</title>
        <authorList>
            <person name="Bao Z."/>
        </authorList>
    </citation>
    <scope>NUCLEOTIDE SEQUENCE</scope>
    <source>
        <strain evidence="2">WST5</strain>
    </source>
</reference>
<accession>A0A926KVX1</accession>
<dbReference type="AlphaFoldDB" id="A0A926KVX1"/>
<organism evidence="2 3">
    <name type="scientific">Paenibacillus sedimenti</name>
    <dbReference type="NCBI Taxonomy" id="2770274"/>
    <lineage>
        <taxon>Bacteria</taxon>
        <taxon>Bacillati</taxon>
        <taxon>Bacillota</taxon>
        <taxon>Bacilli</taxon>
        <taxon>Bacillales</taxon>
        <taxon>Paenibacillaceae</taxon>
        <taxon>Paenibacillus</taxon>
    </lineage>
</organism>
<proteinExistence type="predicted"/>
<name>A0A926KVX1_9BACL</name>